<accession>A0A8H5BZK5</accession>
<evidence type="ECO:0000259" key="2">
    <source>
        <dbReference type="PROSITE" id="PS50994"/>
    </source>
</evidence>
<dbReference type="PANTHER" id="PTHR46791:SF5">
    <property type="entry name" value="CLR5 DOMAIN-CONTAINING PROTEIN-RELATED"/>
    <property type="match status" value="1"/>
</dbReference>
<evidence type="ECO:0000313" key="4">
    <source>
        <dbReference type="Proteomes" id="UP000541558"/>
    </source>
</evidence>
<evidence type="ECO:0000256" key="1">
    <source>
        <dbReference type="ARBA" id="ARBA00022884"/>
    </source>
</evidence>
<dbReference type="GO" id="GO:0005634">
    <property type="term" value="C:nucleus"/>
    <property type="evidence" value="ECO:0007669"/>
    <property type="project" value="UniProtKB-ARBA"/>
</dbReference>
<dbReference type="SUPFAM" id="SSF53098">
    <property type="entry name" value="Ribonuclease H-like"/>
    <property type="match status" value="1"/>
</dbReference>
<evidence type="ECO:0000313" key="3">
    <source>
        <dbReference type="EMBL" id="KAF5332181.1"/>
    </source>
</evidence>
<dbReference type="InterPro" id="IPR001584">
    <property type="entry name" value="Integrase_cat-core"/>
</dbReference>
<organism evidence="3 4">
    <name type="scientific">Ephemerocybe angulata</name>
    <dbReference type="NCBI Taxonomy" id="980116"/>
    <lineage>
        <taxon>Eukaryota</taxon>
        <taxon>Fungi</taxon>
        <taxon>Dikarya</taxon>
        <taxon>Basidiomycota</taxon>
        <taxon>Agaricomycotina</taxon>
        <taxon>Agaricomycetes</taxon>
        <taxon>Agaricomycetidae</taxon>
        <taxon>Agaricales</taxon>
        <taxon>Agaricineae</taxon>
        <taxon>Psathyrellaceae</taxon>
        <taxon>Ephemerocybe</taxon>
    </lineage>
</organism>
<dbReference type="PANTHER" id="PTHR46791">
    <property type="entry name" value="EXPRESSED PROTEIN"/>
    <property type="match status" value="1"/>
</dbReference>
<dbReference type="Proteomes" id="UP000541558">
    <property type="component" value="Unassembled WGS sequence"/>
</dbReference>
<keyword evidence="4" id="KW-1185">Reference proteome</keyword>
<keyword evidence="1" id="KW-0694">RNA-binding</keyword>
<dbReference type="Gene3D" id="3.30.420.10">
    <property type="entry name" value="Ribonuclease H-like superfamily/Ribonuclease H"/>
    <property type="match status" value="1"/>
</dbReference>
<dbReference type="InterPro" id="IPR012337">
    <property type="entry name" value="RNaseH-like_sf"/>
</dbReference>
<feature type="domain" description="Integrase catalytic" evidence="2">
    <location>
        <begin position="242"/>
        <end position="424"/>
    </location>
</feature>
<dbReference type="PROSITE" id="PS50994">
    <property type="entry name" value="INTEGRASE"/>
    <property type="match status" value="1"/>
</dbReference>
<gene>
    <name evidence="3" type="ORF">D9611_008132</name>
</gene>
<dbReference type="EMBL" id="JAACJK010000111">
    <property type="protein sequence ID" value="KAF5332181.1"/>
    <property type="molecule type" value="Genomic_DNA"/>
</dbReference>
<dbReference type="AlphaFoldDB" id="A0A8H5BZK5"/>
<name>A0A8H5BZK5_9AGAR</name>
<dbReference type="OrthoDB" id="3353107at2759"/>
<comment type="caution">
    <text evidence="3">The sequence shown here is derived from an EMBL/GenBank/DDBJ whole genome shotgun (WGS) entry which is preliminary data.</text>
</comment>
<dbReference type="InterPro" id="IPR058913">
    <property type="entry name" value="Integrase_dom_put"/>
</dbReference>
<reference evidence="3 4" key="1">
    <citation type="journal article" date="2020" name="ISME J.">
        <title>Uncovering the hidden diversity of litter-decomposition mechanisms in mushroom-forming fungi.</title>
        <authorList>
            <person name="Floudas D."/>
            <person name="Bentzer J."/>
            <person name="Ahren D."/>
            <person name="Johansson T."/>
            <person name="Persson P."/>
            <person name="Tunlid A."/>
        </authorList>
    </citation>
    <scope>NUCLEOTIDE SEQUENCE [LARGE SCALE GENOMIC DNA]</scope>
    <source>
        <strain evidence="3 4">CBS 175.51</strain>
    </source>
</reference>
<dbReference type="GO" id="GO:0003723">
    <property type="term" value="F:RNA binding"/>
    <property type="evidence" value="ECO:0007669"/>
    <property type="project" value="UniProtKB-KW"/>
</dbReference>
<dbReference type="Pfam" id="PF24764">
    <property type="entry name" value="rva_4"/>
    <property type="match status" value="1"/>
</dbReference>
<dbReference type="GO" id="GO:0015074">
    <property type="term" value="P:DNA integration"/>
    <property type="evidence" value="ECO:0007669"/>
    <property type="project" value="InterPro"/>
</dbReference>
<protein>
    <recommendedName>
        <fullName evidence="2">Integrase catalytic domain-containing protein</fullName>
    </recommendedName>
</protein>
<proteinExistence type="predicted"/>
<sequence length="552" mass="62364">MSAIVTNFRALHEVLCEDVGRALHTQIGDAPRLRSKIAEITQFRLSASQHENLFEEQEYFELCESVRAMVAALEAACHRSADPFNQPPPQIITASRTGKKGRPRLEINKEVLKQSLNLRGPQKLSKEFGVSARTIRRRALEHGLREPGLPVFQRIDNGDGTVTEIWTHQGPPMAAIQQNPTELDAALADILQRFPGLGRTLLASALLTQGYRVSRISIEQSYLRVHGAPSGLGHRAIERREYNVTAVNSLWHHDGHHVLIRWKFVTHAFIDGKSRFVTALQVSTNNRSQTVLEVFLRGIHQHGLPSRVRGDHGTENVLVSAYMLEARGFDRGSYIWGRSVHNVRIERLWVDYNAGFTNTWYQFFHDLELSYGLHHENPRHIWLLHHLFLHTINKEAQVWVDIWNLHKMRGTGSQSPREMFHFGLMRQGMRGIGLMAMPTADEAVTDYTQYGVDWEFMNLASDGEDPLPPMEAGQPPAAGYGLGHGEPARYNEVLCEAPDCPLSDNQLAALDEHVENTFEGLEDVGHGVMELRKGLWATGLEFCRVDLGEVNF</sequence>
<dbReference type="InterPro" id="IPR036397">
    <property type="entry name" value="RNaseH_sf"/>
</dbReference>